<dbReference type="GeneID" id="102808950"/>
<feature type="region of interest" description="Disordered" evidence="2">
    <location>
        <begin position="29"/>
        <end position="56"/>
    </location>
</feature>
<feature type="compositionally biased region" description="Basic and acidic residues" evidence="2">
    <location>
        <begin position="44"/>
        <end position="56"/>
    </location>
</feature>
<gene>
    <name evidence="4" type="primary">LOC102808950</name>
</gene>
<organism evidence="3 4">
    <name type="scientific">Saccoglossus kowalevskii</name>
    <name type="common">Acorn worm</name>
    <dbReference type="NCBI Taxonomy" id="10224"/>
    <lineage>
        <taxon>Eukaryota</taxon>
        <taxon>Metazoa</taxon>
        <taxon>Hemichordata</taxon>
        <taxon>Enteropneusta</taxon>
        <taxon>Harrimaniidae</taxon>
        <taxon>Saccoglossus</taxon>
    </lineage>
</organism>
<dbReference type="Proteomes" id="UP000694865">
    <property type="component" value="Unplaced"/>
</dbReference>
<feature type="compositionally biased region" description="Basic residues" evidence="2">
    <location>
        <begin position="33"/>
        <end position="43"/>
    </location>
</feature>
<evidence type="ECO:0000313" key="4">
    <source>
        <dbReference type="RefSeq" id="XP_006814293.1"/>
    </source>
</evidence>
<feature type="coiled-coil region" evidence="1">
    <location>
        <begin position="138"/>
        <end position="214"/>
    </location>
</feature>
<evidence type="ECO:0000313" key="3">
    <source>
        <dbReference type="Proteomes" id="UP000694865"/>
    </source>
</evidence>
<feature type="coiled-coil region" evidence="1">
    <location>
        <begin position="250"/>
        <end position="305"/>
    </location>
</feature>
<proteinExistence type="predicted"/>
<keyword evidence="1" id="KW-0175">Coiled coil</keyword>
<name>A0ABM0M2Q2_SACKO</name>
<sequence>MKSHKKDEEGKEKIRGNIVYYVNGYDNEEMKPTKKIKKKKKHKERENGNTSDHVKDAIDPVISRMGEDGLHQACSRVINNNKLKKKKRKAEKLKSSIEVEQESVTTADGGNEMMEDDKVQIAKQEDKILHRHGATMNNEEKLDTLHTACDELTSLEEELQKRFQNCQEYQKEIEDAEKYLDRRQAMVNSKESDLIQLDEELDNLQRELEMNKTQLSNSGVNTDNVMPASQRQRLLEFTSQDEDYILKANIRKLQGDLKTAEQTIMERTAELENVKQELLELQLDRRKKEQKIKHLETQLEVTIGQLNHRHSTVDISGNSSMSFSGRSHAVRQHATLDRMNSTAELSINQIAQINRNRRLTVSDISNKTESTIVKSGDTEISSVSIQRKNASSTCTIV</sequence>
<accession>A0ABM0M2Q2</accession>
<reference evidence="4" key="1">
    <citation type="submission" date="2025-08" db="UniProtKB">
        <authorList>
            <consortium name="RefSeq"/>
        </authorList>
    </citation>
    <scope>IDENTIFICATION</scope>
    <source>
        <tissue evidence="4">Testes</tissue>
    </source>
</reference>
<keyword evidence="3" id="KW-1185">Reference proteome</keyword>
<evidence type="ECO:0000256" key="2">
    <source>
        <dbReference type="SAM" id="MobiDB-lite"/>
    </source>
</evidence>
<dbReference type="RefSeq" id="XP_006814293.1">
    <property type="nucleotide sequence ID" value="XM_006814230.1"/>
</dbReference>
<protein>
    <submittedName>
        <fullName evidence="4">Coiled-coil domain-containing protein 18-like</fullName>
    </submittedName>
</protein>
<evidence type="ECO:0000256" key="1">
    <source>
        <dbReference type="SAM" id="Coils"/>
    </source>
</evidence>